<dbReference type="EMBL" id="MLJW01000010">
    <property type="protein sequence ID" value="OIR14934.1"/>
    <property type="molecule type" value="Genomic_DNA"/>
</dbReference>
<evidence type="ECO:0000313" key="1">
    <source>
        <dbReference type="EMBL" id="OIR14934.1"/>
    </source>
</evidence>
<accession>A0A1J5TSE1</accession>
<protein>
    <recommendedName>
        <fullName evidence="2">Nucleotidyl transferase AbiEii toxin, Type IV TA system</fullName>
    </recommendedName>
</protein>
<dbReference type="AlphaFoldDB" id="A0A1J5TSE1"/>
<sequence length="213" mass="24445">MEFREICEIPVEDDGLVFDSKNVRVEEIREDARYAGLRVTLVAKLARVRIPVQVDIGYGDAVMPGPQQIEFPALLDFPAPKLGAYPIYTVVAEKLEAIAALGEINTRMKDFYDLWFLSERFEFEGAPLALAIRMTFRRRQTPLPNVDSMVGLTQSFAEGKRSHWNAFLQRNGLESLRFDEVIRRIRMFVRPVVEAEVEPSDNLMWKAGRGWTH</sequence>
<evidence type="ECO:0008006" key="2">
    <source>
        <dbReference type="Google" id="ProtNLM"/>
    </source>
</evidence>
<dbReference type="Pfam" id="PF08843">
    <property type="entry name" value="AbiEii"/>
    <property type="match status" value="1"/>
</dbReference>
<dbReference type="InterPro" id="IPR014942">
    <property type="entry name" value="AbiEii"/>
</dbReference>
<gene>
    <name evidence="1" type="ORF">GALL_40500</name>
</gene>
<proteinExistence type="predicted"/>
<reference evidence="1" key="1">
    <citation type="submission" date="2016-10" db="EMBL/GenBank/DDBJ databases">
        <title>Sequence of Gallionella enrichment culture.</title>
        <authorList>
            <person name="Poehlein A."/>
            <person name="Muehling M."/>
            <person name="Daniel R."/>
        </authorList>
    </citation>
    <scope>NUCLEOTIDE SEQUENCE</scope>
</reference>
<name>A0A1J5TSE1_9ZZZZ</name>
<organism evidence="1">
    <name type="scientific">mine drainage metagenome</name>
    <dbReference type="NCBI Taxonomy" id="410659"/>
    <lineage>
        <taxon>unclassified sequences</taxon>
        <taxon>metagenomes</taxon>
        <taxon>ecological metagenomes</taxon>
    </lineage>
</organism>
<comment type="caution">
    <text evidence="1">The sequence shown here is derived from an EMBL/GenBank/DDBJ whole genome shotgun (WGS) entry which is preliminary data.</text>
</comment>